<comment type="caution">
    <text evidence="12">The sequence shown here is derived from an EMBL/GenBank/DDBJ whole genome shotgun (WGS) entry which is preliminary data.</text>
</comment>
<dbReference type="PANTHER" id="PTHR33540">
    <property type="entry name" value="TRNA THREONYLCARBAMOYLADENOSINE BIOSYNTHESIS PROTEIN TSAE"/>
    <property type="match status" value="1"/>
</dbReference>
<organism evidence="12 13">
    <name type="scientific">Actinomycetospora chibensis</name>
    <dbReference type="NCBI Taxonomy" id="663606"/>
    <lineage>
        <taxon>Bacteria</taxon>
        <taxon>Bacillati</taxon>
        <taxon>Actinomycetota</taxon>
        <taxon>Actinomycetes</taxon>
        <taxon>Pseudonocardiales</taxon>
        <taxon>Pseudonocardiaceae</taxon>
        <taxon>Actinomycetospora</taxon>
    </lineage>
</organism>
<keyword evidence="5" id="KW-0819">tRNA processing</keyword>
<dbReference type="EMBL" id="JBHSIM010000039">
    <property type="protein sequence ID" value="MFC4834435.1"/>
    <property type="molecule type" value="Genomic_DNA"/>
</dbReference>
<dbReference type="Proteomes" id="UP001595909">
    <property type="component" value="Unassembled WGS sequence"/>
</dbReference>
<protein>
    <recommendedName>
        <fullName evidence="3">tRNA threonylcarbamoyladenosine biosynthesis protein TsaE</fullName>
    </recommendedName>
    <alternativeName>
        <fullName evidence="11">t(6)A37 threonylcarbamoyladenosine biosynthesis protein TsaE</fullName>
    </alternativeName>
</protein>
<reference evidence="13" key="1">
    <citation type="journal article" date="2019" name="Int. J. Syst. Evol. Microbiol.">
        <title>The Global Catalogue of Microorganisms (GCM) 10K type strain sequencing project: providing services to taxonomists for standard genome sequencing and annotation.</title>
        <authorList>
            <consortium name="The Broad Institute Genomics Platform"/>
            <consortium name="The Broad Institute Genome Sequencing Center for Infectious Disease"/>
            <person name="Wu L."/>
            <person name="Ma J."/>
        </authorList>
    </citation>
    <scope>NUCLEOTIDE SEQUENCE [LARGE SCALE GENOMIC DNA]</scope>
    <source>
        <strain evidence="13">CCUG 50347</strain>
    </source>
</reference>
<comment type="subcellular location">
    <subcellularLocation>
        <location evidence="1">Cytoplasm</location>
    </subcellularLocation>
</comment>
<dbReference type="Gene3D" id="3.40.50.300">
    <property type="entry name" value="P-loop containing nucleotide triphosphate hydrolases"/>
    <property type="match status" value="1"/>
</dbReference>
<proteinExistence type="inferred from homology"/>
<evidence type="ECO:0000256" key="8">
    <source>
        <dbReference type="ARBA" id="ARBA00022840"/>
    </source>
</evidence>
<dbReference type="SUPFAM" id="SSF52540">
    <property type="entry name" value="P-loop containing nucleoside triphosphate hydrolases"/>
    <property type="match status" value="1"/>
</dbReference>
<keyword evidence="4" id="KW-0963">Cytoplasm</keyword>
<evidence type="ECO:0000256" key="11">
    <source>
        <dbReference type="ARBA" id="ARBA00032441"/>
    </source>
</evidence>
<keyword evidence="8" id="KW-0067">ATP-binding</keyword>
<evidence type="ECO:0000256" key="7">
    <source>
        <dbReference type="ARBA" id="ARBA00022741"/>
    </source>
</evidence>
<keyword evidence="13" id="KW-1185">Reference proteome</keyword>
<evidence type="ECO:0000256" key="1">
    <source>
        <dbReference type="ARBA" id="ARBA00004496"/>
    </source>
</evidence>
<keyword evidence="6" id="KW-0479">Metal-binding</keyword>
<comment type="function">
    <text evidence="10">Required for the formation of a threonylcarbamoyl group on adenosine at position 37 (t(6)A37) in tRNAs that read codons beginning with adenine. Is involved in the transfer of the threonylcarbamoyl moiety of threonylcarbamoyl-AMP (TC-AMP) to the N6 group of A37, together with TsaD and TsaB. TsaE seems to play an indirect role in the t(6)A biosynthesis pathway, possibly in regulating the core enzymatic function of TsaD.</text>
</comment>
<evidence type="ECO:0000313" key="13">
    <source>
        <dbReference type="Proteomes" id="UP001595909"/>
    </source>
</evidence>
<accession>A0ABV9RL61</accession>
<dbReference type="RefSeq" id="WP_378014985.1">
    <property type="nucleotide sequence ID" value="NZ_BAABHN010000039.1"/>
</dbReference>
<evidence type="ECO:0000256" key="3">
    <source>
        <dbReference type="ARBA" id="ARBA00019010"/>
    </source>
</evidence>
<evidence type="ECO:0000256" key="5">
    <source>
        <dbReference type="ARBA" id="ARBA00022694"/>
    </source>
</evidence>
<keyword evidence="9" id="KW-0460">Magnesium</keyword>
<evidence type="ECO:0000256" key="6">
    <source>
        <dbReference type="ARBA" id="ARBA00022723"/>
    </source>
</evidence>
<gene>
    <name evidence="12" type="ORF">ACFPEL_18625</name>
</gene>
<dbReference type="Pfam" id="PF02367">
    <property type="entry name" value="TsaE"/>
    <property type="match status" value="1"/>
</dbReference>
<dbReference type="PANTHER" id="PTHR33540:SF2">
    <property type="entry name" value="TRNA THREONYLCARBAMOYLADENOSINE BIOSYNTHESIS PROTEIN TSAE"/>
    <property type="match status" value="1"/>
</dbReference>
<evidence type="ECO:0000313" key="12">
    <source>
        <dbReference type="EMBL" id="MFC4834435.1"/>
    </source>
</evidence>
<evidence type="ECO:0000256" key="2">
    <source>
        <dbReference type="ARBA" id="ARBA00007599"/>
    </source>
</evidence>
<name>A0ABV9RL61_9PSEU</name>
<sequence>MTRPGAVGAGRRVVLPTAADTTALGHELGTRLQPGDLVVLAGPLGAGKTCLAAGIGEGLGVEGPVTSPTFVIAREHPPLPAALGGRGVVLVHVDAYRLGVGTSGDPDPRDVAAQIDDLDLDTDLTRAAVVIEWGEGVAEHLAAEHLTVRLDRTGTPDGAGGDLDCRLAVLEGPARLVGGGDPGS</sequence>
<keyword evidence="7" id="KW-0547">Nucleotide-binding</keyword>
<dbReference type="InterPro" id="IPR027417">
    <property type="entry name" value="P-loop_NTPase"/>
</dbReference>
<evidence type="ECO:0000256" key="4">
    <source>
        <dbReference type="ARBA" id="ARBA00022490"/>
    </source>
</evidence>
<dbReference type="InterPro" id="IPR003442">
    <property type="entry name" value="T6A_TsaE"/>
</dbReference>
<evidence type="ECO:0000256" key="10">
    <source>
        <dbReference type="ARBA" id="ARBA00024908"/>
    </source>
</evidence>
<evidence type="ECO:0000256" key="9">
    <source>
        <dbReference type="ARBA" id="ARBA00022842"/>
    </source>
</evidence>
<comment type="similarity">
    <text evidence="2">Belongs to the TsaE family.</text>
</comment>